<dbReference type="STRING" id="69.GLE_1919"/>
<dbReference type="PANTHER" id="PTHR11237">
    <property type="entry name" value="COENZYME Q10 BIOSYNTHESIS PROTEIN 7"/>
    <property type="match status" value="1"/>
</dbReference>
<dbReference type="AlphaFoldDB" id="A0A0S2DF55"/>
<dbReference type="PATRIC" id="fig|69.6.peg.1885"/>
<dbReference type="OrthoDB" id="7559360at2"/>
<dbReference type="PANTHER" id="PTHR11237:SF4">
    <property type="entry name" value="5-DEMETHOXYUBIQUINONE HYDROXYLASE, MITOCHONDRIAL"/>
    <property type="match status" value="1"/>
</dbReference>
<keyword evidence="2" id="KW-0831">Ubiquinone biosynthesis</keyword>
<evidence type="ECO:0000256" key="4">
    <source>
        <dbReference type="ARBA" id="ARBA00023002"/>
    </source>
</evidence>
<proteinExistence type="predicted"/>
<reference evidence="8 9" key="1">
    <citation type="submission" date="2015-11" db="EMBL/GenBank/DDBJ databases">
        <title>Genome sequences of Lysobacter enzymogenes strain C3 and Lysobacter antibioticus ATCC 29479.</title>
        <authorList>
            <person name="Kobayashi D.Y."/>
        </authorList>
    </citation>
    <scope>NUCLEOTIDE SEQUENCE [LARGE SCALE GENOMIC DNA]</scope>
    <source>
        <strain evidence="8 9">C3</strain>
    </source>
</reference>
<keyword evidence="4" id="KW-0560">Oxidoreductase</keyword>
<keyword evidence="6" id="KW-0503">Monooxygenase</keyword>
<dbReference type="InterPro" id="IPR009078">
    <property type="entry name" value="Ferritin-like_SF"/>
</dbReference>
<keyword evidence="5" id="KW-0408">Iron</keyword>
<dbReference type="Proteomes" id="UP000061569">
    <property type="component" value="Chromosome"/>
</dbReference>
<dbReference type="SUPFAM" id="SSF47240">
    <property type="entry name" value="Ferritin-like"/>
    <property type="match status" value="1"/>
</dbReference>
<evidence type="ECO:0000313" key="8">
    <source>
        <dbReference type="EMBL" id="ALN57270.1"/>
    </source>
</evidence>
<dbReference type="GO" id="GO:0006744">
    <property type="term" value="P:ubiquinone biosynthetic process"/>
    <property type="evidence" value="ECO:0007669"/>
    <property type="project" value="UniProtKB-KW"/>
</dbReference>
<evidence type="ECO:0000256" key="6">
    <source>
        <dbReference type="ARBA" id="ARBA00023033"/>
    </source>
</evidence>
<dbReference type="KEGG" id="lez:GLE_1919"/>
<dbReference type="InterPro" id="IPR011566">
    <property type="entry name" value="Ubq_synth_Coq7"/>
</dbReference>
<dbReference type="GO" id="GO:0046872">
    <property type="term" value="F:metal ion binding"/>
    <property type="evidence" value="ECO:0007669"/>
    <property type="project" value="UniProtKB-KW"/>
</dbReference>
<protein>
    <submittedName>
        <fullName evidence="8">Ubiquinone biosynthesis protein COQ7</fullName>
    </submittedName>
</protein>
<keyword evidence="8" id="KW-0830">Ubiquinone</keyword>
<evidence type="ECO:0000256" key="3">
    <source>
        <dbReference type="ARBA" id="ARBA00022723"/>
    </source>
</evidence>
<evidence type="ECO:0000256" key="5">
    <source>
        <dbReference type="ARBA" id="ARBA00023004"/>
    </source>
</evidence>
<accession>A0A0S2DF55</accession>
<keyword evidence="3" id="KW-0479">Metal-binding</keyword>
<gene>
    <name evidence="8" type="ORF">GLE_1919</name>
</gene>
<comment type="pathway">
    <text evidence="1">Cofactor biosynthesis; ubiquinone biosynthesis.</text>
</comment>
<organism evidence="8 9">
    <name type="scientific">Lysobacter enzymogenes</name>
    <dbReference type="NCBI Taxonomy" id="69"/>
    <lineage>
        <taxon>Bacteria</taxon>
        <taxon>Pseudomonadati</taxon>
        <taxon>Pseudomonadota</taxon>
        <taxon>Gammaproteobacteria</taxon>
        <taxon>Lysobacterales</taxon>
        <taxon>Lysobacteraceae</taxon>
        <taxon>Lysobacter</taxon>
    </lineage>
</organism>
<dbReference type="EMBL" id="CP013140">
    <property type="protein sequence ID" value="ALN57270.1"/>
    <property type="molecule type" value="Genomic_DNA"/>
</dbReference>
<dbReference type="Pfam" id="PF03232">
    <property type="entry name" value="COQ7"/>
    <property type="match status" value="1"/>
</dbReference>
<keyword evidence="7" id="KW-0472">Membrane</keyword>
<evidence type="ECO:0000256" key="7">
    <source>
        <dbReference type="ARBA" id="ARBA00023136"/>
    </source>
</evidence>
<evidence type="ECO:0000256" key="1">
    <source>
        <dbReference type="ARBA" id="ARBA00004749"/>
    </source>
</evidence>
<sequence length="181" mass="19845">MNAIAQHAGTDTDLGSRILKVNHAGEHGAVNIYAGQIRMARLTAPHLLQELNAFRADEQRHRALFRAELERRGRARCRSYGLCGFGGYALGLITGLFGARAIAATTVAVERVVLRHLAHQLEQLSGRDPAAVAAISAILDEEREHHDTSAGHLHEDRFWSRLLSPVVSASTETVIWLGMKL</sequence>
<evidence type="ECO:0000313" key="9">
    <source>
        <dbReference type="Proteomes" id="UP000061569"/>
    </source>
</evidence>
<name>A0A0S2DF55_LYSEN</name>
<evidence type="ECO:0000256" key="2">
    <source>
        <dbReference type="ARBA" id="ARBA00022688"/>
    </source>
</evidence>
<dbReference type="GO" id="GO:0008682">
    <property type="term" value="F:3-demethoxyubiquinol 3-hydroxylase activity"/>
    <property type="evidence" value="ECO:0007669"/>
    <property type="project" value="TreeGrafter"/>
</dbReference>